<name>A0ACC2X8L2_9TREE</name>
<proteinExistence type="predicted"/>
<accession>A0ACC2X8L2</accession>
<dbReference type="EMBL" id="JASBWV010000022">
    <property type="protein sequence ID" value="KAJ9119961.1"/>
    <property type="molecule type" value="Genomic_DNA"/>
</dbReference>
<sequence length="349" mass="38496">MLPTLSHQGDFVLISPLPLRFHESGLQRAARGGGNDSSDSSSRGLLGWFRRRKSNTDDVEYLSEEDTTWGIKRGDIIIATSPTDPSKTVCKRVIGLEGDVIEVDPTRSARRRQRRKRQSWGGQQEEEGDEVEALSMAGKGTWEEADAQHRHALSVTHQHQPPTPPILSENQGEILIPIFPTIPSPSTIPSTPASLIPTRKRPQPSSAHVRIPRGHVWLAGDNLSNSTDSRAYGPVAVGLLKGKVLARTVENRQQKNIEGMDEYMPKMETQTKPDTRLGKVWVCGEADSGIASSVCLAIVGMAESEMDNKRDSVYRLTSTTEFRLNITTPSDANRSRFDGAVRSDENQPN</sequence>
<organism evidence="1 2">
    <name type="scientific">Naganishia onofrii</name>
    <dbReference type="NCBI Taxonomy" id="1851511"/>
    <lineage>
        <taxon>Eukaryota</taxon>
        <taxon>Fungi</taxon>
        <taxon>Dikarya</taxon>
        <taxon>Basidiomycota</taxon>
        <taxon>Agaricomycotina</taxon>
        <taxon>Tremellomycetes</taxon>
        <taxon>Filobasidiales</taxon>
        <taxon>Filobasidiaceae</taxon>
        <taxon>Naganishia</taxon>
    </lineage>
</organism>
<comment type="caution">
    <text evidence="1">The sequence shown here is derived from an EMBL/GenBank/DDBJ whole genome shotgun (WGS) entry which is preliminary data.</text>
</comment>
<evidence type="ECO:0000313" key="2">
    <source>
        <dbReference type="Proteomes" id="UP001234202"/>
    </source>
</evidence>
<gene>
    <name evidence="1" type="ORF">QFC24_005444</name>
</gene>
<dbReference type="Proteomes" id="UP001234202">
    <property type="component" value="Unassembled WGS sequence"/>
</dbReference>
<reference evidence="1" key="1">
    <citation type="submission" date="2023-04" db="EMBL/GenBank/DDBJ databases">
        <title>Draft Genome sequencing of Naganishia species isolated from polar environments using Oxford Nanopore Technology.</title>
        <authorList>
            <person name="Leo P."/>
            <person name="Venkateswaran K."/>
        </authorList>
    </citation>
    <scope>NUCLEOTIDE SEQUENCE</scope>
    <source>
        <strain evidence="1">DBVPG 5303</strain>
    </source>
</reference>
<keyword evidence="2" id="KW-1185">Reference proteome</keyword>
<evidence type="ECO:0000313" key="1">
    <source>
        <dbReference type="EMBL" id="KAJ9119961.1"/>
    </source>
</evidence>
<protein>
    <submittedName>
        <fullName evidence="1">Uncharacterized protein</fullName>
    </submittedName>
</protein>